<dbReference type="AlphaFoldDB" id="X1G6A4"/>
<organism evidence="2">
    <name type="scientific">marine sediment metagenome</name>
    <dbReference type="NCBI Taxonomy" id="412755"/>
    <lineage>
        <taxon>unclassified sequences</taxon>
        <taxon>metagenomes</taxon>
        <taxon>ecological metagenomes</taxon>
    </lineage>
</organism>
<protein>
    <recommendedName>
        <fullName evidence="3">CmpX protein</fullName>
    </recommendedName>
</protein>
<feature type="transmembrane region" description="Helical" evidence="1">
    <location>
        <begin position="70"/>
        <end position="91"/>
    </location>
</feature>
<keyword evidence="1" id="KW-0812">Transmembrane</keyword>
<dbReference type="InterPro" id="IPR008910">
    <property type="entry name" value="MSC_TM_helix"/>
</dbReference>
<sequence length="119" mass="13074">MESLPEVYQQIVDYLPKIGKSVAILIAGLIFAMVIRLVISRGLAAIRFDKLSDRLGIAEFLKKGHVEYTFSRLIATVIYWFVIVFALFAAADALGIPVLASFVEKVAAYAPNLVVGMLI</sequence>
<evidence type="ECO:0000313" key="2">
    <source>
        <dbReference type="EMBL" id="GAH52782.1"/>
    </source>
</evidence>
<gene>
    <name evidence="2" type="ORF">S03H2_39963</name>
</gene>
<keyword evidence="1" id="KW-1133">Transmembrane helix</keyword>
<feature type="transmembrane region" description="Helical" evidence="1">
    <location>
        <begin position="20"/>
        <end position="39"/>
    </location>
</feature>
<name>X1G6A4_9ZZZZ</name>
<dbReference type="Pfam" id="PF05552">
    <property type="entry name" value="MS_channel_1st_1"/>
    <property type="match status" value="1"/>
</dbReference>
<keyword evidence="1" id="KW-0472">Membrane</keyword>
<dbReference type="EMBL" id="BARU01024739">
    <property type="protein sequence ID" value="GAH52782.1"/>
    <property type="molecule type" value="Genomic_DNA"/>
</dbReference>
<comment type="caution">
    <text evidence="2">The sequence shown here is derived from an EMBL/GenBank/DDBJ whole genome shotgun (WGS) entry which is preliminary data.</text>
</comment>
<evidence type="ECO:0000256" key="1">
    <source>
        <dbReference type="SAM" id="Phobius"/>
    </source>
</evidence>
<evidence type="ECO:0008006" key="3">
    <source>
        <dbReference type="Google" id="ProtNLM"/>
    </source>
</evidence>
<accession>X1G6A4</accession>
<proteinExistence type="predicted"/>
<reference evidence="2" key="1">
    <citation type="journal article" date="2014" name="Front. Microbiol.">
        <title>High frequency of phylogenetically diverse reductive dehalogenase-homologous genes in deep subseafloor sedimentary metagenomes.</title>
        <authorList>
            <person name="Kawai M."/>
            <person name="Futagami T."/>
            <person name="Toyoda A."/>
            <person name="Takaki Y."/>
            <person name="Nishi S."/>
            <person name="Hori S."/>
            <person name="Arai W."/>
            <person name="Tsubouchi T."/>
            <person name="Morono Y."/>
            <person name="Uchiyama I."/>
            <person name="Ito T."/>
            <person name="Fujiyama A."/>
            <person name="Inagaki F."/>
            <person name="Takami H."/>
        </authorList>
    </citation>
    <scope>NUCLEOTIDE SEQUENCE</scope>
    <source>
        <strain evidence="2">Expedition CK06-06</strain>
    </source>
</reference>
<feature type="non-terminal residue" evidence="2">
    <location>
        <position position="119"/>
    </location>
</feature>